<keyword evidence="2 8" id="KW-0436">Ligase</keyword>
<proteinExistence type="inferred from homology"/>
<keyword evidence="4 8" id="KW-0547">Nucleotide-binding</keyword>
<dbReference type="PANTHER" id="PTHR11846:SF0">
    <property type="entry name" value="ADENYLOSUCCINATE SYNTHETASE"/>
    <property type="match status" value="1"/>
</dbReference>
<sequence length="430" mass="47180">MGTVVIVGTQWGDEGKGKITDFLSEGARIISRYQGGDNAGHTIHNNGQVYKLRLIPSGILYPHQLSVIGNGVVVNPKSLVEELAYLAEKGVDPSNLRISDRAHVILPYHIALDKLQEAAKGANKIGTTNRGIGPAYMDKASRVGIRIADLLDKEIFAERLRQNLAEKNKEFTKLYGAEPMAFDDIFEEYYGYGQQIKKYVCDTSVVLNDAIDQGENVLFEGAQGVMLDIDQGTYPFVTSSNPAGGVTIGAGVGASKIDRVVGVAKAYTSRVGDGPFPTEQLNADGDFIREAGHEYGTVTGRPRRIGWFDAVVVRHSRRVAGVTDLCLNSVDVLTGLKTVKICTAYERNGETIYHYPASLKELAECKPVYEEMPGWDEDITQAKTLADLPVNARHYIERIAELINVDLLTFSVGPDRDQTNILANIWDKFN</sequence>
<dbReference type="PANTHER" id="PTHR11846">
    <property type="entry name" value="ADENYLOSUCCINATE SYNTHETASE"/>
    <property type="match status" value="1"/>
</dbReference>
<feature type="binding site" description="in other chain" evidence="8">
    <location>
        <begin position="13"/>
        <end position="16"/>
    </location>
    <ligand>
        <name>IMP</name>
        <dbReference type="ChEBI" id="CHEBI:58053"/>
        <note>ligand shared between dimeric partners</note>
    </ligand>
</feature>
<feature type="binding site" description="in other chain" evidence="8">
    <location>
        <position position="128"/>
    </location>
    <ligand>
        <name>IMP</name>
        <dbReference type="ChEBI" id="CHEBI:58053"/>
        <note>ligand shared between dimeric partners</note>
    </ligand>
</feature>
<evidence type="ECO:0000256" key="7">
    <source>
        <dbReference type="ARBA" id="ARBA00023134"/>
    </source>
</evidence>
<comment type="cofactor">
    <cofactor evidence="8">
        <name>Mg(2+)</name>
        <dbReference type="ChEBI" id="CHEBI:18420"/>
    </cofactor>
    <text evidence="8">Binds 1 Mg(2+) ion per subunit.</text>
</comment>
<keyword evidence="3 8" id="KW-0479">Metal-binding</keyword>
<feature type="binding site" evidence="8">
    <location>
        <position position="142"/>
    </location>
    <ligand>
        <name>IMP</name>
        <dbReference type="ChEBI" id="CHEBI:58053"/>
        <note>ligand shared between dimeric partners</note>
    </ligand>
</feature>
<comment type="function">
    <text evidence="8">Plays an important role in the de novo pathway of purine nucleotide biosynthesis. Catalyzes the first committed step in the biosynthesis of AMP from IMP.</text>
</comment>
<keyword evidence="8" id="KW-0963">Cytoplasm</keyword>
<comment type="caution">
    <text evidence="11">The sequence shown here is derived from an EMBL/GenBank/DDBJ whole genome shotgun (WGS) entry which is preliminary data.</text>
</comment>
<evidence type="ECO:0000256" key="4">
    <source>
        <dbReference type="ARBA" id="ARBA00022741"/>
    </source>
</evidence>
<dbReference type="PROSITE" id="PS01266">
    <property type="entry name" value="ADENYLOSUCCIN_SYN_1"/>
    <property type="match status" value="1"/>
</dbReference>
<protein>
    <recommendedName>
        <fullName evidence="8 10">Adenylosuccinate synthetase</fullName>
        <shortName evidence="8">AMPSase</shortName>
        <shortName evidence="8">AdSS</shortName>
        <ecNumber evidence="8 10">6.3.4.4</ecNumber>
    </recommendedName>
    <alternativeName>
        <fullName evidence="8">IMP--aspartate ligase</fullName>
    </alternativeName>
</protein>
<dbReference type="CDD" id="cd03108">
    <property type="entry name" value="AdSS"/>
    <property type="match status" value="1"/>
</dbReference>
<feature type="binding site" description="in other chain" evidence="8">
    <location>
        <begin position="38"/>
        <end position="41"/>
    </location>
    <ligand>
        <name>IMP</name>
        <dbReference type="ChEBI" id="CHEBI:58053"/>
        <note>ligand shared between dimeric partners</note>
    </ligand>
</feature>
<reference evidence="12" key="1">
    <citation type="journal article" date="2019" name="Int. J. Syst. Evol. Microbiol.">
        <title>The Global Catalogue of Microorganisms (GCM) 10K type strain sequencing project: providing services to taxonomists for standard genome sequencing and annotation.</title>
        <authorList>
            <consortium name="The Broad Institute Genomics Platform"/>
            <consortium name="The Broad Institute Genome Sequencing Center for Infectious Disease"/>
            <person name="Wu L."/>
            <person name="Ma J."/>
        </authorList>
    </citation>
    <scope>NUCLEOTIDE SEQUENCE [LARGE SCALE GENOMIC DNA]</scope>
    <source>
        <strain evidence="12">CCM 8980</strain>
    </source>
</reference>
<keyword evidence="6 8" id="KW-0460">Magnesium</keyword>
<dbReference type="InterPro" id="IPR018220">
    <property type="entry name" value="Adenylosuccin_syn_GTP-bd"/>
</dbReference>
<comment type="catalytic activity">
    <reaction evidence="8 10">
        <text>IMP + L-aspartate + GTP = N(6)-(1,2-dicarboxyethyl)-AMP + GDP + phosphate + 2 H(+)</text>
        <dbReference type="Rhea" id="RHEA:15753"/>
        <dbReference type="ChEBI" id="CHEBI:15378"/>
        <dbReference type="ChEBI" id="CHEBI:29991"/>
        <dbReference type="ChEBI" id="CHEBI:37565"/>
        <dbReference type="ChEBI" id="CHEBI:43474"/>
        <dbReference type="ChEBI" id="CHEBI:57567"/>
        <dbReference type="ChEBI" id="CHEBI:58053"/>
        <dbReference type="ChEBI" id="CHEBI:58189"/>
        <dbReference type="EC" id="6.3.4.4"/>
    </reaction>
</comment>
<dbReference type="NCBIfam" id="NF002223">
    <property type="entry name" value="PRK01117.1"/>
    <property type="match status" value="1"/>
</dbReference>
<evidence type="ECO:0000313" key="12">
    <source>
        <dbReference type="Proteomes" id="UP001597196"/>
    </source>
</evidence>
<feature type="active site" description="Proton acceptor" evidence="8">
    <location>
        <position position="13"/>
    </location>
</feature>
<dbReference type="Proteomes" id="UP001597196">
    <property type="component" value="Unassembled WGS sequence"/>
</dbReference>
<dbReference type="InterPro" id="IPR033128">
    <property type="entry name" value="Adenylosuccin_syn_Lys_AS"/>
</dbReference>
<comment type="subunit">
    <text evidence="1 8">Homodimer.</text>
</comment>
<dbReference type="Gene3D" id="1.10.300.10">
    <property type="entry name" value="Adenylosuccinate Synthetase, subunit A, domain 2"/>
    <property type="match status" value="1"/>
</dbReference>
<evidence type="ECO:0000256" key="5">
    <source>
        <dbReference type="ARBA" id="ARBA00022755"/>
    </source>
</evidence>
<feature type="binding site" description="in other chain" evidence="8">
    <location>
        <position position="238"/>
    </location>
    <ligand>
        <name>IMP</name>
        <dbReference type="ChEBI" id="CHEBI:58053"/>
        <note>ligand shared between dimeric partners</note>
    </ligand>
</feature>
<feature type="binding site" description="in other chain" evidence="8">
    <location>
        <position position="301"/>
    </location>
    <ligand>
        <name>IMP</name>
        <dbReference type="ChEBI" id="CHEBI:58053"/>
        <note>ligand shared between dimeric partners</note>
    </ligand>
</feature>
<evidence type="ECO:0000256" key="8">
    <source>
        <dbReference type="HAMAP-Rule" id="MF_00011"/>
    </source>
</evidence>
<dbReference type="InterPro" id="IPR042109">
    <property type="entry name" value="Adenylosuccinate_synth_dom1"/>
</dbReference>
<dbReference type="RefSeq" id="WP_125697666.1">
    <property type="nucleotide sequence ID" value="NZ_BOLQ01000008.1"/>
</dbReference>
<dbReference type="InterPro" id="IPR027417">
    <property type="entry name" value="P-loop_NTPase"/>
</dbReference>
<dbReference type="EMBL" id="JBHTOC010000006">
    <property type="protein sequence ID" value="MFD1429604.1"/>
    <property type="molecule type" value="Genomic_DNA"/>
</dbReference>
<keyword evidence="7 8" id="KW-0342">GTP-binding</keyword>
<keyword evidence="12" id="KW-1185">Reference proteome</keyword>
<dbReference type="HAMAP" id="MF_00011">
    <property type="entry name" value="Adenylosucc_synth"/>
    <property type="match status" value="1"/>
</dbReference>
<feature type="binding site" evidence="8">
    <location>
        <position position="40"/>
    </location>
    <ligand>
        <name>Mg(2+)</name>
        <dbReference type="ChEBI" id="CHEBI:18420"/>
    </ligand>
</feature>
<dbReference type="Gene3D" id="3.90.170.10">
    <property type="entry name" value="Adenylosuccinate Synthetase, subunit A, domain 3"/>
    <property type="match status" value="1"/>
</dbReference>
<evidence type="ECO:0000256" key="9">
    <source>
        <dbReference type="PROSITE-ProRule" id="PRU10134"/>
    </source>
</evidence>
<evidence type="ECO:0000256" key="6">
    <source>
        <dbReference type="ARBA" id="ARBA00022842"/>
    </source>
</evidence>
<feature type="active site" description="Proton donor" evidence="8">
    <location>
        <position position="41"/>
    </location>
</feature>
<evidence type="ECO:0000256" key="10">
    <source>
        <dbReference type="RuleBase" id="RU000520"/>
    </source>
</evidence>
<comment type="pathway">
    <text evidence="8 10">Purine metabolism; AMP biosynthesis via de novo pathway; AMP from IMP: step 1/2.</text>
</comment>
<dbReference type="InterPro" id="IPR042110">
    <property type="entry name" value="Adenylosuccinate_synth_dom2"/>
</dbReference>
<dbReference type="SMART" id="SM00788">
    <property type="entry name" value="Adenylsucc_synt"/>
    <property type="match status" value="1"/>
</dbReference>
<feature type="binding site" description="in other chain" evidence="8">
    <location>
        <position position="223"/>
    </location>
    <ligand>
        <name>IMP</name>
        <dbReference type="ChEBI" id="CHEBI:58053"/>
        <note>ligand shared between dimeric partners</note>
    </ligand>
</feature>
<dbReference type="Gene3D" id="3.40.440.10">
    <property type="entry name" value="Adenylosuccinate Synthetase, subunit A, domain 1"/>
    <property type="match status" value="1"/>
</dbReference>
<evidence type="ECO:0000256" key="1">
    <source>
        <dbReference type="ARBA" id="ARBA00011738"/>
    </source>
</evidence>
<name>A0ABW4CHN8_9LACO</name>
<dbReference type="SUPFAM" id="SSF52540">
    <property type="entry name" value="P-loop containing nucleoside triphosphate hydrolases"/>
    <property type="match status" value="1"/>
</dbReference>
<dbReference type="InterPro" id="IPR042111">
    <property type="entry name" value="Adenylosuccinate_synth_dom3"/>
</dbReference>
<dbReference type="PROSITE" id="PS00513">
    <property type="entry name" value="ADENYLOSUCCIN_SYN_2"/>
    <property type="match status" value="1"/>
</dbReference>
<gene>
    <name evidence="8" type="primary">purA</name>
    <name evidence="11" type="ORF">ACFQ4P_05010</name>
</gene>
<feature type="binding site" evidence="8">
    <location>
        <begin position="297"/>
        <end position="303"/>
    </location>
    <ligand>
        <name>substrate</name>
    </ligand>
</feature>
<feature type="binding site" evidence="8">
    <location>
        <begin position="329"/>
        <end position="331"/>
    </location>
    <ligand>
        <name>GTP</name>
        <dbReference type="ChEBI" id="CHEBI:37565"/>
    </ligand>
</feature>
<comment type="subcellular location">
    <subcellularLocation>
        <location evidence="8">Cytoplasm</location>
    </subcellularLocation>
</comment>
<dbReference type="GO" id="GO:0004019">
    <property type="term" value="F:adenylosuccinate synthase activity"/>
    <property type="evidence" value="ECO:0007669"/>
    <property type="project" value="UniProtKB-EC"/>
</dbReference>
<organism evidence="11 12">
    <name type="scientific">Lacticaseibacillus mingshuiensis</name>
    <dbReference type="NCBI Taxonomy" id="2799574"/>
    <lineage>
        <taxon>Bacteria</taxon>
        <taxon>Bacillati</taxon>
        <taxon>Bacillota</taxon>
        <taxon>Bacilli</taxon>
        <taxon>Lactobacillales</taxon>
        <taxon>Lactobacillaceae</taxon>
        <taxon>Lacticaseibacillus</taxon>
    </lineage>
</organism>
<feature type="binding site" evidence="8">
    <location>
        <position position="13"/>
    </location>
    <ligand>
        <name>Mg(2+)</name>
        <dbReference type="ChEBI" id="CHEBI:18420"/>
    </ligand>
</feature>
<feature type="binding site" evidence="8">
    <location>
        <begin position="411"/>
        <end position="413"/>
    </location>
    <ligand>
        <name>GTP</name>
        <dbReference type="ChEBI" id="CHEBI:37565"/>
    </ligand>
</feature>
<dbReference type="EC" id="6.3.4.4" evidence="8 10"/>
<evidence type="ECO:0000313" key="11">
    <source>
        <dbReference type="EMBL" id="MFD1429604.1"/>
    </source>
</evidence>
<feature type="binding site" evidence="8">
    <location>
        <begin position="40"/>
        <end position="42"/>
    </location>
    <ligand>
        <name>GTP</name>
        <dbReference type="ChEBI" id="CHEBI:37565"/>
    </ligand>
</feature>
<keyword evidence="5 8" id="KW-0658">Purine biosynthesis</keyword>
<evidence type="ECO:0000256" key="2">
    <source>
        <dbReference type="ARBA" id="ARBA00022598"/>
    </source>
</evidence>
<evidence type="ECO:0000256" key="3">
    <source>
        <dbReference type="ARBA" id="ARBA00022723"/>
    </source>
</evidence>
<feature type="active site" evidence="9">
    <location>
        <position position="139"/>
    </location>
</feature>
<comment type="similarity">
    <text evidence="8 10">Belongs to the adenylosuccinate synthetase family.</text>
</comment>
<dbReference type="NCBIfam" id="TIGR00184">
    <property type="entry name" value="purA"/>
    <property type="match status" value="1"/>
</dbReference>
<feature type="binding site" evidence="8">
    <location>
        <begin position="12"/>
        <end position="18"/>
    </location>
    <ligand>
        <name>GTP</name>
        <dbReference type="ChEBI" id="CHEBI:37565"/>
    </ligand>
</feature>
<dbReference type="InterPro" id="IPR001114">
    <property type="entry name" value="Adenylosuccinate_synthetase"/>
</dbReference>
<dbReference type="Pfam" id="PF00709">
    <property type="entry name" value="Adenylsucc_synt"/>
    <property type="match status" value="1"/>
</dbReference>
<accession>A0ABW4CHN8</accession>
<feature type="binding site" evidence="8">
    <location>
        <position position="303"/>
    </location>
    <ligand>
        <name>GTP</name>
        <dbReference type="ChEBI" id="CHEBI:37565"/>
    </ligand>
</feature>